<feature type="transmembrane region" description="Helical" evidence="1">
    <location>
        <begin position="240"/>
        <end position="258"/>
    </location>
</feature>
<feature type="transmembrane region" description="Helical" evidence="1">
    <location>
        <begin position="6"/>
        <end position="28"/>
    </location>
</feature>
<feature type="transmembrane region" description="Helical" evidence="1">
    <location>
        <begin position="264"/>
        <end position="281"/>
    </location>
</feature>
<feature type="transmembrane region" description="Helical" evidence="1">
    <location>
        <begin position="58"/>
        <end position="83"/>
    </location>
</feature>
<keyword evidence="1" id="KW-1133">Transmembrane helix</keyword>
<feature type="transmembrane region" description="Helical" evidence="1">
    <location>
        <begin position="35"/>
        <end position="52"/>
    </location>
</feature>
<dbReference type="Proteomes" id="UP000754750">
    <property type="component" value="Unassembled WGS sequence"/>
</dbReference>
<feature type="transmembrane region" description="Helical" evidence="1">
    <location>
        <begin position="421"/>
        <end position="442"/>
    </location>
</feature>
<name>A0A928KUQ6_9FIRM</name>
<proteinExistence type="predicted"/>
<evidence type="ECO:0000313" key="4">
    <source>
        <dbReference type="Proteomes" id="UP000754750"/>
    </source>
</evidence>
<feature type="transmembrane region" description="Helical" evidence="1">
    <location>
        <begin position="302"/>
        <end position="319"/>
    </location>
</feature>
<feature type="transmembrane region" description="Helical" evidence="1">
    <location>
        <begin position="133"/>
        <end position="155"/>
    </location>
</feature>
<feature type="transmembrane region" description="Helical" evidence="1">
    <location>
        <begin position="339"/>
        <end position="360"/>
    </location>
</feature>
<sequence>MEMGSWALFSAPSLLALLPLVVYIVMVFMGKDNTSGIIVGIAIAAIMMGQNLKMLAAAFAQSLGSTTALIGVIIMTGAGLGVLMTETRVTHTLVYWIVKGIGVNTQTKAKIALIVCSILICGLLGTLGGGNAVIAPIMIPVMASLGITPTVVAALFKVSGEIGLILGPLTGVTLITMEVTKLSYSQLMLGAALPFSLFWLGGMWFAVKRTQKRTEGKEKYELGDGITNLDDIVITPKERLTTIAFLASFVLLVAYGIMTKQGTNYALIVMILLAVVISLFARINIDHAVSSLCKGIASQAHMFVVFVTIDVLLNLITLGGGFEALSNLLGNVAGDSPTAVMLIASVVGGFGIEAAAVAEIKIIAEMFGAAAVSAGLPMSMFAISILAATRLTGSVYPTTNMIGQLGIAHSNNTKEMLQASWIASGTVVVFILIWAFIGPMILT</sequence>
<feature type="transmembrane region" description="Helical" evidence="1">
    <location>
        <begin position="186"/>
        <end position="207"/>
    </location>
</feature>
<evidence type="ECO:0000256" key="1">
    <source>
        <dbReference type="SAM" id="Phobius"/>
    </source>
</evidence>
<dbReference type="InterPro" id="IPR010656">
    <property type="entry name" value="DctM"/>
</dbReference>
<dbReference type="EMBL" id="SVNY01000007">
    <property type="protein sequence ID" value="MBE6834393.1"/>
    <property type="molecule type" value="Genomic_DNA"/>
</dbReference>
<organism evidence="3 4">
    <name type="scientific">Faecalispora sporosphaeroides</name>
    <dbReference type="NCBI Taxonomy" id="1549"/>
    <lineage>
        <taxon>Bacteria</taxon>
        <taxon>Bacillati</taxon>
        <taxon>Bacillota</taxon>
        <taxon>Clostridia</taxon>
        <taxon>Eubacteriales</taxon>
        <taxon>Oscillospiraceae</taxon>
        <taxon>Faecalispora</taxon>
    </lineage>
</organism>
<reference evidence="3" key="1">
    <citation type="submission" date="2019-04" db="EMBL/GenBank/DDBJ databases">
        <title>Evolution of Biomass-Degrading Anaerobic Consortia Revealed by Metagenomics.</title>
        <authorList>
            <person name="Peng X."/>
        </authorList>
    </citation>
    <scope>NUCLEOTIDE SEQUENCE</scope>
    <source>
        <strain evidence="3">SIG551</strain>
    </source>
</reference>
<accession>A0A928KUQ6</accession>
<feature type="transmembrane region" description="Helical" evidence="1">
    <location>
        <begin position="367"/>
        <end position="388"/>
    </location>
</feature>
<evidence type="ECO:0000259" key="2">
    <source>
        <dbReference type="Pfam" id="PF06808"/>
    </source>
</evidence>
<gene>
    <name evidence="3" type="ORF">E7512_12605</name>
</gene>
<keyword evidence="1" id="KW-0472">Membrane</keyword>
<evidence type="ECO:0000313" key="3">
    <source>
        <dbReference type="EMBL" id="MBE6834393.1"/>
    </source>
</evidence>
<feature type="transmembrane region" description="Helical" evidence="1">
    <location>
        <begin position="109"/>
        <end position="127"/>
    </location>
</feature>
<protein>
    <submittedName>
        <fullName evidence="3">TRAP transporter large permease subunit</fullName>
    </submittedName>
</protein>
<comment type="caution">
    <text evidence="3">The sequence shown here is derived from an EMBL/GenBank/DDBJ whole genome shotgun (WGS) entry which is preliminary data.</text>
</comment>
<keyword evidence="1" id="KW-0812">Transmembrane</keyword>
<dbReference type="AlphaFoldDB" id="A0A928KUQ6"/>
<feature type="transmembrane region" description="Helical" evidence="1">
    <location>
        <begin position="162"/>
        <end position="180"/>
    </location>
</feature>
<dbReference type="Pfam" id="PF06808">
    <property type="entry name" value="DctM"/>
    <property type="match status" value="1"/>
</dbReference>
<feature type="domain" description="TRAP C4-dicarboxylate transport system permease DctM subunit" evidence="2">
    <location>
        <begin position="23"/>
        <end position="390"/>
    </location>
</feature>
<dbReference type="RefSeq" id="WP_020074607.1">
    <property type="nucleotide sequence ID" value="NZ_JBKWRC010000003.1"/>
</dbReference>